<sequence>MALEWGAIAVVVAAEALLLIFVTFPGSHRLRKGIISVSKSALQPLMSLVPFALFLLLDIYWKYEHHLKCEGSLCSALEREHYEKSMIKSQRNLLLVLSSLLLYWLLYRVTHMLIRVDYLYQQVKKLKDSKDSD</sequence>
<organism evidence="1 2">
    <name type="scientific">Diphasiastrum complanatum</name>
    <name type="common">Issler's clubmoss</name>
    <name type="synonym">Lycopodium complanatum</name>
    <dbReference type="NCBI Taxonomy" id="34168"/>
    <lineage>
        <taxon>Eukaryota</taxon>
        <taxon>Viridiplantae</taxon>
        <taxon>Streptophyta</taxon>
        <taxon>Embryophyta</taxon>
        <taxon>Tracheophyta</taxon>
        <taxon>Lycopodiopsida</taxon>
        <taxon>Lycopodiales</taxon>
        <taxon>Lycopodiaceae</taxon>
        <taxon>Lycopodioideae</taxon>
        <taxon>Diphasiastrum</taxon>
    </lineage>
</organism>
<evidence type="ECO:0000313" key="2">
    <source>
        <dbReference type="Proteomes" id="UP001162992"/>
    </source>
</evidence>
<accession>A0ACC2B6C2</accession>
<dbReference type="EMBL" id="CM055108">
    <property type="protein sequence ID" value="KAJ7525315.1"/>
    <property type="molecule type" value="Genomic_DNA"/>
</dbReference>
<keyword evidence="2" id="KW-1185">Reference proteome</keyword>
<gene>
    <name evidence="1" type="ORF">O6H91_17G045200</name>
</gene>
<name>A0ACC2B6C2_DIPCM</name>
<reference evidence="2" key="1">
    <citation type="journal article" date="2024" name="Proc. Natl. Acad. Sci. U.S.A.">
        <title>Extraordinary preservation of gene collinearity over three hundred million years revealed in homosporous lycophytes.</title>
        <authorList>
            <person name="Li C."/>
            <person name="Wickell D."/>
            <person name="Kuo L.Y."/>
            <person name="Chen X."/>
            <person name="Nie B."/>
            <person name="Liao X."/>
            <person name="Peng D."/>
            <person name="Ji J."/>
            <person name="Jenkins J."/>
            <person name="Williams M."/>
            <person name="Shu S."/>
            <person name="Plott C."/>
            <person name="Barry K."/>
            <person name="Rajasekar S."/>
            <person name="Grimwood J."/>
            <person name="Han X."/>
            <person name="Sun S."/>
            <person name="Hou Z."/>
            <person name="He W."/>
            <person name="Dai G."/>
            <person name="Sun C."/>
            <person name="Schmutz J."/>
            <person name="Leebens-Mack J.H."/>
            <person name="Li F.W."/>
            <person name="Wang L."/>
        </authorList>
    </citation>
    <scope>NUCLEOTIDE SEQUENCE [LARGE SCALE GENOMIC DNA]</scope>
    <source>
        <strain evidence="2">cv. PW_Plant_1</strain>
    </source>
</reference>
<evidence type="ECO:0000313" key="1">
    <source>
        <dbReference type="EMBL" id="KAJ7525315.1"/>
    </source>
</evidence>
<dbReference type="Proteomes" id="UP001162992">
    <property type="component" value="Chromosome 17"/>
</dbReference>
<protein>
    <submittedName>
        <fullName evidence="1">Uncharacterized protein</fullName>
    </submittedName>
</protein>
<comment type="caution">
    <text evidence="1">The sequence shown here is derived from an EMBL/GenBank/DDBJ whole genome shotgun (WGS) entry which is preliminary data.</text>
</comment>
<proteinExistence type="predicted"/>